<comment type="caution">
    <text evidence="1">The sequence shown here is derived from an EMBL/GenBank/DDBJ whole genome shotgun (WGS) entry which is preliminary data.</text>
</comment>
<dbReference type="RefSeq" id="WP_066179034.1">
    <property type="nucleotide sequence ID" value="NZ_LDIR01000001.1"/>
</dbReference>
<evidence type="ECO:0008006" key="3">
    <source>
        <dbReference type="Google" id="ProtNLM"/>
    </source>
</evidence>
<keyword evidence="2" id="KW-1185">Reference proteome</keyword>
<evidence type="ECO:0000313" key="1">
    <source>
        <dbReference type="EMBL" id="OCL93442.1"/>
    </source>
</evidence>
<evidence type="ECO:0000313" key="2">
    <source>
        <dbReference type="Proteomes" id="UP000093159"/>
    </source>
</evidence>
<name>A0ABX2YEK2_9BACT</name>
<protein>
    <recommendedName>
        <fullName evidence="3">PcfJ-like protein</fullName>
    </recommendedName>
</protein>
<dbReference type="Proteomes" id="UP000093159">
    <property type="component" value="Unassembled WGS sequence"/>
</dbReference>
<accession>A0ABX2YEK2</accession>
<proteinExistence type="predicted"/>
<gene>
    <name evidence="1" type="ORF">AAX28_00985</name>
</gene>
<organism evidence="1 2">
    <name type="scientific">Arcobacter porcinus</name>
    <dbReference type="NCBI Taxonomy" id="1935204"/>
    <lineage>
        <taxon>Bacteria</taxon>
        <taxon>Pseudomonadati</taxon>
        <taxon>Campylobacterota</taxon>
        <taxon>Epsilonproteobacteria</taxon>
        <taxon>Campylobacterales</taxon>
        <taxon>Arcobacteraceae</taxon>
        <taxon>Arcobacter</taxon>
    </lineage>
</organism>
<sequence>MNTLSWHLNKNINNVRNLFSQIDLPYELDCFVCSCGHNEIIIKDQYTNLENYSCKHCDNKEFYDANFYNNNSTWYEPIYELFKEDYILYLKPNIYYDATNLIIRAAFQIKIPTTIDLARNEIVYIYKDVYEFNIDQFGNCSEQLHTNFDLNKELTNQEIMYYDYVSQEELINRNFYLKEYKRAILKELQNCKYTFNSKVALKTSNLNEYCYFLKYNNLLDLDFYKWKNVDILPKDEKLTIIKALDFVMNYRKEKSLKKLVFDNYKFQMREYNFYNFIYIYSISRSIKDINVLNRMITLDFNLYMSYTNYPMNLYQFIKFLTKHFSDKQIEKLFISYQNSELFWLHDSVSMFYEIANDADDLILSKCKKENIHHDIIQYHQMLMNKIDFDTTFEFEDKFLKACVNILDYDIRLPMNGIELYDWSNKLQNCLSGYCRIIKEKETIVYGFFQDDQIKFAVEIKNNKIVQSKSKYNKDIQNSEMNLVSGWFKQHFEGKSLNENIENDTKTYT</sequence>
<dbReference type="EMBL" id="LDIR01000001">
    <property type="protein sequence ID" value="OCL93442.1"/>
    <property type="molecule type" value="Genomic_DNA"/>
</dbReference>
<reference evidence="1 2" key="1">
    <citation type="submission" date="2015-05" db="EMBL/GenBank/DDBJ databases">
        <authorList>
            <person name="Rovetto F."/>
            <person name="Cocolin L."/>
            <person name="Illeghems K."/>
            <person name="Van Nieuwerburgh F."/>
            <person name="Houf K."/>
        </authorList>
    </citation>
    <scope>NUCLEOTIDE SEQUENCE [LARGE SCALE GENOMIC DNA]</scope>
    <source>
        <strain evidence="1 2">117434</strain>
    </source>
</reference>